<keyword evidence="2" id="KW-0732">Signal</keyword>
<feature type="compositionally biased region" description="Polar residues" evidence="1">
    <location>
        <begin position="288"/>
        <end position="300"/>
    </location>
</feature>
<evidence type="ECO:0000313" key="3">
    <source>
        <dbReference type="EMBL" id="CAG6617794.1"/>
    </source>
</evidence>
<feature type="compositionally biased region" description="Basic and acidic residues" evidence="1">
    <location>
        <begin position="451"/>
        <end position="466"/>
    </location>
</feature>
<name>A0A8D8LWS7_9HEMI</name>
<sequence length="730" mass="83321">MIFKFSFLVLTSCCLMTLIRRSALADADPFKLIRDLNENIKNVGHFQDEMDKNDVDKKQPFLVRYFTRFSSFLTNMMDEIEQDFAIFSDMMLPCWMRPNGSRCKRREIGNESEAIMKNEDSRVMDSHKEIAKETDELKPAADGNVQNMNNLPIDKERNAKEEIGKDTELKPANGNVQNINDLPTDRELERKELPRNAKETTIEKDTKLRNGGTQNTNMLAVEPELHNGEIQKTNESIGEIEQKPTDGEVQKANEMPTEKELMPKKEEEVQSPNGLLGGKEGKYKTERTQNANDNELTTVKNLEPNEEGDTKNDDLMIIPIQPKDWEVHNPNELIGERELAPKTGEIQNPKEHENNPGNQGTQNGNEMVKDKEPDPTNGEVQNASGLPVEKELNNPRNEDTPNVKDHALGYANQDGHNEMRAMTKKTEAMSGEDKDDTRNIADEGSNVSIESKNDGIGDRTHIKGTENETLSDTVQDNLNKAKKEQGVKIKHIMKTARSNWVKTPDTKDKDKQTIKTGEDNKIEDKHITDRDQETTEVNNEKEHSMKMNHIMKTARLGRVKPKQTNDSQSKERKTINMEDKEKYDNEAEKDDQKEHETEITEIENKKEKGKRMEHMMKTARSNWTPNNTTKDKNGKQPENNKQEIDDKEGNGIEEEDMIERNNKLGNEIEGENIEAEEVGVNDRKGAKEIEKIEMNGNMKPPATTWMMSARTIAALKINTKHLGQNMYLES</sequence>
<feature type="compositionally biased region" description="Basic and acidic residues" evidence="1">
    <location>
        <begin position="504"/>
        <end position="545"/>
    </location>
</feature>
<feature type="chain" id="PRO_5034272322" evidence="2">
    <location>
        <begin position="28"/>
        <end position="730"/>
    </location>
</feature>
<feature type="compositionally biased region" description="Basic and acidic residues" evidence="1">
    <location>
        <begin position="629"/>
        <end position="650"/>
    </location>
</feature>
<evidence type="ECO:0000256" key="1">
    <source>
        <dbReference type="SAM" id="MobiDB-lite"/>
    </source>
</evidence>
<feature type="region of interest" description="Disordered" evidence="1">
    <location>
        <begin position="334"/>
        <end position="684"/>
    </location>
</feature>
<feature type="compositionally biased region" description="Basic and acidic residues" evidence="1">
    <location>
        <begin position="253"/>
        <end position="268"/>
    </location>
</feature>
<feature type="region of interest" description="Disordered" evidence="1">
    <location>
        <begin position="253"/>
        <end position="314"/>
    </location>
</feature>
<feature type="signal peptide" evidence="2">
    <location>
        <begin position="1"/>
        <end position="27"/>
    </location>
</feature>
<evidence type="ECO:0000256" key="2">
    <source>
        <dbReference type="SAM" id="SignalP"/>
    </source>
</evidence>
<dbReference type="AlphaFoldDB" id="A0A8D8LWS7"/>
<proteinExistence type="predicted"/>
<feature type="compositionally biased region" description="Basic and acidic residues" evidence="1">
    <location>
        <begin position="388"/>
        <end position="407"/>
    </location>
</feature>
<dbReference type="EMBL" id="HBUF01039875">
    <property type="protein sequence ID" value="CAG6617794.1"/>
    <property type="molecule type" value="Transcribed_RNA"/>
</dbReference>
<reference evidence="3" key="1">
    <citation type="submission" date="2021-05" db="EMBL/GenBank/DDBJ databases">
        <authorList>
            <person name="Alioto T."/>
            <person name="Alioto T."/>
            <person name="Gomez Garrido J."/>
        </authorList>
    </citation>
    <scope>NUCLEOTIDE SEQUENCE</scope>
</reference>
<accession>A0A8D8LWS7</accession>
<protein>
    <submittedName>
        <fullName evidence="3">Uncharacterized protein</fullName>
    </submittedName>
</protein>
<feature type="compositionally biased region" description="Low complexity" evidence="1">
    <location>
        <begin position="355"/>
        <end position="365"/>
    </location>
</feature>
<feature type="compositionally biased region" description="Basic and acidic residues" evidence="1">
    <location>
        <begin position="568"/>
        <end position="616"/>
    </location>
</feature>
<feature type="compositionally biased region" description="Basic and acidic residues" evidence="1">
    <location>
        <begin position="415"/>
        <end position="441"/>
    </location>
</feature>
<feature type="compositionally biased region" description="Polar residues" evidence="1">
    <location>
        <begin position="619"/>
        <end position="628"/>
    </location>
</feature>
<feature type="compositionally biased region" description="Acidic residues" evidence="1">
    <location>
        <begin position="668"/>
        <end position="679"/>
    </location>
</feature>
<feature type="compositionally biased region" description="Polar residues" evidence="1">
    <location>
        <begin position="467"/>
        <end position="478"/>
    </location>
</feature>
<organism evidence="3">
    <name type="scientific">Cacopsylla melanoneura</name>
    <dbReference type="NCBI Taxonomy" id="428564"/>
    <lineage>
        <taxon>Eukaryota</taxon>
        <taxon>Metazoa</taxon>
        <taxon>Ecdysozoa</taxon>
        <taxon>Arthropoda</taxon>
        <taxon>Hexapoda</taxon>
        <taxon>Insecta</taxon>
        <taxon>Pterygota</taxon>
        <taxon>Neoptera</taxon>
        <taxon>Paraneoptera</taxon>
        <taxon>Hemiptera</taxon>
        <taxon>Sternorrhyncha</taxon>
        <taxon>Psylloidea</taxon>
        <taxon>Psyllidae</taxon>
        <taxon>Psyllinae</taxon>
        <taxon>Cacopsylla</taxon>
    </lineage>
</organism>